<dbReference type="InterPro" id="IPR036047">
    <property type="entry name" value="F-box-like_dom_sf"/>
</dbReference>
<feature type="compositionally biased region" description="Polar residues" evidence="1">
    <location>
        <begin position="627"/>
        <end position="640"/>
    </location>
</feature>
<feature type="region of interest" description="Disordered" evidence="1">
    <location>
        <begin position="444"/>
        <end position="494"/>
    </location>
</feature>
<dbReference type="EMBL" id="JAPUFD010000005">
    <property type="protein sequence ID" value="MDI1487399.1"/>
    <property type="molecule type" value="Genomic_DNA"/>
</dbReference>
<dbReference type="SUPFAM" id="SSF81383">
    <property type="entry name" value="F-box domain"/>
    <property type="match status" value="1"/>
</dbReference>
<dbReference type="InterPro" id="IPR032675">
    <property type="entry name" value="LRR_dom_sf"/>
</dbReference>
<evidence type="ECO:0000313" key="4">
    <source>
        <dbReference type="Proteomes" id="UP001161017"/>
    </source>
</evidence>
<dbReference type="AlphaFoldDB" id="A0AA43QLA1"/>
<proteinExistence type="predicted"/>
<feature type="region of interest" description="Disordered" evidence="1">
    <location>
        <begin position="196"/>
        <end position="225"/>
    </location>
</feature>
<accession>A0AA43QLA1</accession>
<comment type="caution">
    <text evidence="3">The sequence shown here is derived from an EMBL/GenBank/DDBJ whole genome shotgun (WGS) entry which is preliminary data.</text>
</comment>
<feature type="compositionally biased region" description="Basic residues" evidence="1">
    <location>
        <begin position="447"/>
        <end position="473"/>
    </location>
</feature>
<feature type="region of interest" description="Disordered" evidence="1">
    <location>
        <begin position="721"/>
        <end position="756"/>
    </location>
</feature>
<sequence length="1114" mass="122303">MAVDNTNPAESAHLVNGCTPATLKLSDLPFETLDSIIDHVGANDLLHLQLVSKDFHHLASAALYRALDFNVTTTDTDDRGSTISRAADALQTINISEYNYAQHIKIFRMGVDDAPGPLNGAPDHILTRIVFDSRSDASKFLNTSILQMVRRATILESFRWDVPLELSGPVYQALHKLTSLRYLRIRLDITPAPRFVSRSPPYPPPHLPPPTNINQPPPPIPSNLMLPPLSQNHSLSTPTNASLKRERTRGSAFWSKRRAFGGFSTLQSIEIIRLASLDCLSELRFCINACSACLKSLTITLDPLVAIRAQKTASSATAQDIDELSDTELEEQEMMFGPMSPSAGGPQPSNEADLRQVKCAQEGILASIFGLEDSAARAKKLEEKMGLPGGQCLFEEEESAVSTKLQDLVKFLQEDEKSHGLEKLSSTSRLEKYRMMRDLANLYISRHAPKAKKTTKSSTKKPASAKKPKKSAKSKLPNIPNMPSMPSMPSHWDDQLKDIMDSQNQSDQNLESSKAALAAIEKSMGMGSASGDVNGMQWSIQGTQLPPLPGGLGQDLSQKLYGSTGSSTDLSAPQPWSGEASFIDSLSLPYSGAQSSSQTPYLTPYSSDPYDEALSALYNKSKLQKLHQAQSHASPGATGTSSMSSPVFSVSTLPSKSAKKPTPPSKKKNGWVSDTTKSSKSSSNTSSSASSAAVSEKGISTSPGKGPLFEAEVNQIMDDGIDVDMDHPDEAEDDSNEDRESASESDDTEVLTPRKRLKPLEIAASSSIASGVSGLAKSQPSSLNEIPKATNAEKMHDYVRAAHGIQLETFRLHYVPLKASIVGKALDLTVLQHITLLETGPQDAFWALLVKLTSSDAPITFKSIHTDNMSFSFLKYLATFKSLEELFVHERKSRNHDTDAENGVDMASIFKQALKPHCQSLKRLMLRNERDESWDVDTKTLLSLGAQAPFLEELAINVKTATYHALLQMFPLLRSLRALHLITLRGSDRNNYSMPMESIAYAIDSLTHCPEANLRYIAIGEFVTEMTGRQQYRAYMEKILEKQASVREGKQDDKKGKGKAVDPIQMDIDETSDGDIREKYSRVHSASRKMRATRRFEEIDSVKIFSKEIRNGKI</sequence>
<dbReference type="PROSITE" id="PS50181">
    <property type="entry name" value="FBOX"/>
    <property type="match status" value="1"/>
</dbReference>
<evidence type="ECO:0000259" key="2">
    <source>
        <dbReference type="PROSITE" id="PS50181"/>
    </source>
</evidence>
<feature type="region of interest" description="Disordered" evidence="1">
    <location>
        <begin position="539"/>
        <end position="576"/>
    </location>
</feature>
<name>A0AA43QLA1_9LECA</name>
<keyword evidence="4" id="KW-1185">Reference proteome</keyword>
<reference evidence="3" key="1">
    <citation type="journal article" date="2023" name="Genome Biol. Evol.">
        <title>First Whole Genome Sequence and Flow Cytometry Genome Size Data for the Lichen-Forming Fungus Ramalina farinacea (Ascomycota).</title>
        <authorList>
            <person name="Llewellyn T."/>
            <person name="Mian S."/>
            <person name="Hill R."/>
            <person name="Leitch I.J."/>
            <person name="Gaya E."/>
        </authorList>
    </citation>
    <scope>NUCLEOTIDE SEQUENCE</scope>
    <source>
        <strain evidence="3">LIQ254RAFAR</strain>
    </source>
</reference>
<evidence type="ECO:0000313" key="3">
    <source>
        <dbReference type="EMBL" id="MDI1487399.1"/>
    </source>
</evidence>
<evidence type="ECO:0000256" key="1">
    <source>
        <dbReference type="SAM" id="MobiDB-lite"/>
    </source>
</evidence>
<gene>
    <name evidence="3" type="ORF">OHK93_006668</name>
</gene>
<feature type="compositionally biased region" description="Polar residues" evidence="1">
    <location>
        <begin position="555"/>
        <end position="571"/>
    </location>
</feature>
<feature type="domain" description="F-box" evidence="2">
    <location>
        <begin position="22"/>
        <end position="67"/>
    </location>
</feature>
<dbReference type="Pfam" id="PF00646">
    <property type="entry name" value="F-box"/>
    <property type="match status" value="1"/>
</dbReference>
<feature type="compositionally biased region" description="Acidic residues" evidence="1">
    <location>
        <begin position="721"/>
        <end position="749"/>
    </location>
</feature>
<feature type="compositionally biased region" description="Low complexity" evidence="1">
    <location>
        <begin position="673"/>
        <end position="697"/>
    </location>
</feature>
<dbReference type="Proteomes" id="UP001161017">
    <property type="component" value="Unassembled WGS sequence"/>
</dbReference>
<protein>
    <recommendedName>
        <fullName evidence="2">F-box domain-containing protein</fullName>
    </recommendedName>
</protein>
<dbReference type="InterPro" id="IPR001810">
    <property type="entry name" value="F-box_dom"/>
</dbReference>
<organism evidence="3 4">
    <name type="scientific">Ramalina farinacea</name>
    <dbReference type="NCBI Taxonomy" id="258253"/>
    <lineage>
        <taxon>Eukaryota</taxon>
        <taxon>Fungi</taxon>
        <taxon>Dikarya</taxon>
        <taxon>Ascomycota</taxon>
        <taxon>Pezizomycotina</taxon>
        <taxon>Lecanoromycetes</taxon>
        <taxon>OSLEUM clade</taxon>
        <taxon>Lecanoromycetidae</taxon>
        <taxon>Lecanorales</taxon>
        <taxon>Lecanorineae</taxon>
        <taxon>Ramalinaceae</taxon>
        <taxon>Ramalina</taxon>
    </lineage>
</organism>
<feature type="compositionally biased region" description="Pro residues" evidence="1">
    <location>
        <begin position="200"/>
        <end position="221"/>
    </location>
</feature>
<feature type="region of interest" description="Disordered" evidence="1">
    <location>
        <begin position="626"/>
        <end position="708"/>
    </location>
</feature>
<dbReference type="Gene3D" id="3.80.10.10">
    <property type="entry name" value="Ribonuclease Inhibitor"/>
    <property type="match status" value="1"/>
</dbReference>
<feature type="compositionally biased region" description="Low complexity" evidence="1">
    <location>
        <begin position="641"/>
        <end position="656"/>
    </location>
</feature>